<dbReference type="RefSeq" id="WP_046317798.1">
    <property type="nucleotide sequence ID" value="NZ_JBHSZT010000003.1"/>
</dbReference>
<feature type="domain" description="PTS EIIB type-2" evidence="7">
    <location>
        <begin position="417"/>
        <end position="506"/>
    </location>
</feature>
<dbReference type="Gene3D" id="1.10.1790.10">
    <property type="entry name" value="PRD domain"/>
    <property type="match status" value="1"/>
</dbReference>
<dbReference type="PANTHER" id="PTHR30185:SF18">
    <property type="entry name" value="TRANSCRIPTIONAL REGULATOR MTLR"/>
    <property type="match status" value="1"/>
</dbReference>
<evidence type="ECO:0000259" key="6">
    <source>
        <dbReference type="PROSITE" id="PS51094"/>
    </source>
</evidence>
<dbReference type="SUPFAM" id="SSF55804">
    <property type="entry name" value="Phoshotransferase/anion transport protein"/>
    <property type="match status" value="1"/>
</dbReference>
<keyword evidence="5" id="KW-0804">Transcription</keyword>
<organism evidence="9 10">
    <name type="scientific">Bombilactobacillus mellifer</name>
    <dbReference type="NCBI Taxonomy" id="1218492"/>
    <lineage>
        <taxon>Bacteria</taxon>
        <taxon>Bacillati</taxon>
        <taxon>Bacillota</taxon>
        <taxon>Bacilli</taxon>
        <taxon>Lactobacillales</taxon>
        <taxon>Lactobacillaceae</taxon>
        <taxon>Bombilactobacillus</taxon>
    </lineage>
</organism>
<dbReference type="Pfam" id="PF00359">
    <property type="entry name" value="PTS_EIIA_2"/>
    <property type="match status" value="1"/>
</dbReference>
<evidence type="ECO:0000256" key="1">
    <source>
        <dbReference type="ARBA" id="ARBA00022679"/>
    </source>
</evidence>
<dbReference type="Pfam" id="PF05043">
    <property type="entry name" value="Mga"/>
    <property type="match status" value="2"/>
</dbReference>
<dbReference type="AlphaFoldDB" id="A0A0F4LS88"/>
<keyword evidence="2" id="KW-0677">Repeat</keyword>
<dbReference type="InterPro" id="IPR036388">
    <property type="entry name" value="WH-like_DNA-bd_sf"/>
</dbReference>
<dbReference type="STRING" id="1218492.JG30_15750"/>
<dbReference type="InterPro" id="IPR036095">
    <property type="entry name" value="PTS_EIIB-like_sf"/>
</dbReference>
<accession>A0A0F4LS88</accession>
<keyword evidence="10" id="KW-1185">Reference proteome</keyword>
<sequence length="695" mass="79465">MDLSSREIEITRSLLKNPSGLRVEDLMANLQVSKRTVYRELAQLETSLQYFDIQLSKTNGRYQLQGATSQLQQLQRGLKNAHNQSIIQTSRTRRSAVACKLLLAADFLTMQALADEFQVSKTTIMQDLQTIEQIFQDYQIQLQRMKAKGLRVVGAESHLRRVLGGILASEINEYELFAILDAPPTDLQKSTTVSQYFINLLKPQLLHQASQALKLQAKTEFAHLSDKQLKQLLLMLTISAQRIEQQHPIRQLPPLDQDMLFKYQYVAIQLFNQFSQAIQQQVTLLEVEFMAGQIAGMNFSITNNLFLDDYDIQLSYQVRSLIQYVSQAFHYDFQKDDSLFDDLMLHLGSALQRQVSKLPEINNPVLHNVIEKYPQLYRNVAAGLQEIFNEQLSASEVAYVLLHFASAFEQQRQHSPISVLIVCANGIGTVKILEKRLKMTIPEISQYQVSRIADLKKLNLKDYDLILSTIFLPGFQYPYKVVSPLLLTNEVQEIKDYLQERFGTLQVNVSPKVSNEMVLDAQLALNQLLIDVDTAQNLLNNVELQTIDNRHFDLADTLNLLTQRLRPRFIQDAAQVAQALYQRQQTAPVGIPQSHLGLLHTTNAAIIQPLFAIYELTHPLEITGMDYQPLLMRRCLLLLAPVNTSEFILQLLGNISSSIIEDQHNLLVYDQGQLAQVKQLIAQLTWTMIKEKYWK</sequence>
<comment type="caution">
    <text evidence="9">The sequence shown here is derived from an EMBL/GenBank/DDBJ whole genome shotgun (WGS) entry which is preliminary data.</text>
</comment>
<evidence type="ECO:0000256" key="3">
    <source>
        <dbReference type="ARBA" id="ARBA00023015"/>
    </source>
</evidence>
<gene>
    <name evidence="9" type="ORF">JG30_15750</name>
</gene>
<dbReference type="InterPro" id="IPR036634">
    <property type="entry name" value="PRD_sf"/>
</dbReference>
<dbReference type="CDD" id="cd05568">
    <property type="entry name" value="PTS_IIB_bgl_like"/>
    <property type="match status" value="1"/>
</dbReference>
<dbReference type="Proteomes" id="UP000033558">
    <property type="component" value="Unassembled WGS sequence"/>
</dbReference>
<evidence type="ECO:0000313" key="10">
    <source>
        <dbReference type="Proteomes" id="UP000033558"/>
    </source>
</evidence>
<dbReference type="GO" id="GO:0008982">
    <property type="term" value="F:protein-N(PI)-phosphohistidine-sugar phosphotransferase activity"/>
    <property type="evidence" value="ECO:0007669"/>
    <property type="project" value="InterPro"/>
</dbReference>
<dbReference type="PROSITE" id="PS51099">
    <property type="entry name" value="PTS_EIIB_TYPE_2"/>
    <property type="match status" value="1"/>
</dbReference>
<dbReference type="GO" id="GO:0009401">
    <property type="term" value="P:phosphoenolpyruvate-dependent sugar phosphotransferase system"/>
    <property type="evidence" value="ECO:0007669"/>
    <property type="project" value="InterPro"/>
</dbReference>
<feature type="domain" description="PRD" evidence="8">
    <location>
        <begin position="309"/>
        <end position="414"/>
    </location>
</feature>
<dbReference type="InterPro" id="IPR002178">
    <property type="entry name" value="PTS_EIIA_type-2_dom"/>
</dbReference>
<dbReference type="Gene3D" id="3.40.50.2300">
    <property type="match status" value="1"/>
</dbReference>
<evidence type="ECO:0000256" key="5">
    <source>
        <dbReference type="ARBA" id="ARBA00023163"/>
    </source>
</evidence>
<dbReference type="SUPFAM" id="SSF63520">
    <property type="entry name" value="PTS-regulatory domain, PRD"/>
    <property type="match status" value="1"/>
</dbReference>
<dbReference type="GO" id="GO:0006355">
    <property type="term" value="P:regulation of DNA-templated transcription"/>
    <property type="evidence" value="ECO:0007669"/>
    <property type="project" value="InterPro"/>
</dbReference>
<keyword evidence="1" id="KW-0808">Transferase</keyword>
<dbReference type="PROSITE" id="PS51094">
    <property type="entry name" value="PTS_EIIA_TYPE_2"/>
    <property type="match status" value="1"/>
</dbReference>
<dbReference type="Pfam" id="PF00874">
    <property type="entry name" value="PRD"/>
    <property type="match status" value="1"/>
</dbReference>
<dbReference type="InterPro" id="IPR050661">
    <property type="entry name" value="BglG_antiterminators"/>
</dbReference>
<dbReference type="InterPro" id="IPR007737">
    <property type="entry name" value="Mga_HTH"/>
</dbReference>
<dbReference type="OrthoDB" id="9776005at2"/>
<dbReference type="SUPFAM" id="SSF52794">
    <property type="entry name" value="PTS system IIB component-like"/>
    <property type="match status" value="1"/>
</dbReference>
<dbReference type="InterPro" id="IPR013011">
    <property type="entry name" value="PTS_EIIB_2"/>
</dbReference>
<dbReference type="HOGENOM" id="CLU_013442_2_0_9"/>
<dbReference type="PATRIC" id="fig|1218492.5.peg.1631"/>
<feature type="domain" description="PTS EIIA type-2" evidence="6">
    <location>
        <begin position="537"/>
        <end position="684"/>
    </location>
</feature>
<dbReference type="InterPro" id="IPR016152">
    <property type="entry name" value="PTrfase/Anion_transptr"/>
</dbReference>
<dbReference type="PANTHER" id="PTHR30185">
    <property type="entry name" value="CRYPTIC BETA-GLUCOSIDE BGL OPERON ANTITERMINATOR"/>
    <property type="match status" value="1"/>
</dbReference>
<evidence type="ECO:0000259" key="8">
    <source>
        <dbReference type="PROSITE" id="PS51372"/>
    </source>
</evidence>
<protein>
    <submittedName>
        <fullName evidence="9">PTS IIA domain transcriptional regulator</fullName>
    </submittedName>
</protein>
<keyword evidence="3" id="KW-0805">Transcription regulation</keyword>
<dbReference type="Gene3D" id="3.40.930.10">
    <property type="entry name" value="Mannitol-specific EII, Chain A"/>
    <property type="match status" value="1"/>
</dbReference>
<name>A0A0F4LS88_9LACO</name>
<keyword evidence="4" id="KW-0010">Activator</keyword>
<evidence type="ECO:0000256" key="2">
    <source>
        <dbReference type="ARBA" id="ARBA00022737"/>
    </source>
</evidence>
<dbReference type="InterPro" id="IPR011608">
    <property type="entry name" value="PRD"/>
</dbReference>
<evidence type="ECO:0000259" key="7">
    <source>
        <dbReference type="PROSITE" id="PS51099"/>
    </source>
</evidence>
<evidence type="ECO:0000313" key="9">
    <source>
        <dbReference type="EMBL" id="KJY60451.1"/>
    </source>
</evidence>
<dbReference type="PROSITE" id="PS51372">
    <property type="entry name" value="PRD_2"/>
    <property type="match status" value="1"/>
</dbReference>
<proteinExistence type="predicted"/>
<reference evidence="9 10" key="1">
    <citation type="submission" date="2015-01" db="EMBL/GenBank/DDBJ databases">
        <title>Comparative genomics of the lactic acid bacteria isolated from the honey bee gut.</title>
        <authorList>
            <person name="Ellegaard K.M."/>
            <person name="Tamarit D."/>
            <person name="Javelind E."/>
            <person name="Olofsson T."/>
            <person name="Andersson S.G."/>
            <person name="Vasquez A."/>
        </authorList>
    </citation>
    <scope>NUCLEOTIDE SEQUENCE [LARGE SCALE GENOMIC DNA]</scope>
    <source>
        <strain evidence="9 10">Bin4</strain>
    </source>
</reference>
<evidence type="ECO:0000256" key="4">
    <source>
        <dbReference type="ARBA" id="ARBA00023159"/>
    </source>
</evidence>
<dbReference type="EMBL" id="JXJQ01000011">
    <property type="protein sequence ID" value="KJY60451.1"/>
    <property type="molecule type" value="Genomic_DNA"/>
</dbReference>
<dbReference type="Gene3D" id="1.10.10.10">
    <property type="entry name" value="Winged helix-like DNA-binding domain superfamily/Winged helix DNA-binding domain"/>
    <property type="match status" value="2"/>
</dbReference>